<name>A0A9E6XV72_9ACTN</name>
<dbReference type="PRINTS" id="PR00080">
    <property type="entry name" value="SDRFAMILY"/>
</dbReference>
<dbReference type="EMBL" id="CP087164">
    <property type="protein sequence ID" value="UGS34371.1"/>
    <property type="molecule type" value="Genomic_DNA"/>
</dbReference>
<dbReference type="GO" id="GO:0016491">
    <property type="term" value="F:oxidoreductase activity"/>
    <property type="evidence" value="ECO:0007669"/>
    <property type="project" value="UniProtKB-KW"/>
</dbReference>
<dbReference type="SUPFAM" id="SSF51735">
    <property type="entry name" value="NAD(P)-binding Rossmann-fold domains"/>
    <property type="match status" value="1"/>
</dbReference>
<dbReference type="InterPro" id="IPR020904">
    <property type="entry name" value="Sc_DH/Rdtase_CS"/>
</dbReference>
<dbReference type="PANTHER" id="PTHR24321">
    <property type="entry name" value="DEHYDROGENASES, SHORT CHAIN"/>
    <property type="match status" value="1"/>
</dbReference>
<dbReference type="PRINTS" id="PR00081">
    <property type="entry name" value="GDHRDH"/>
</dbReference>
<keyword evidence="2 3" id="KW-0560">Oxidoreductase</keyword>
<dbReference type="Gene3D" id="3.40.50.720">
    <property type="entry name" value="NAD(P)-binding Rossmann-like Domain"/>
    <property type="match status" value="1"/>
</dbReference>
<comment type="similarity">
    <text evidence="1">Belongs to the short-chain dehydrogenases/reductases (SDR) family.</text>
</comment>
<reference evidence="3" key="1">
    <citation type="journal article" date="2022" name="Int. J. Syst. Evol. Microbiol.">
        <title>Pseudomonas aegrilactucae sp. nov. and Pseudomonas morbosilactucae sp. nov., pathogens causing bacterial rot of lettuce in Japan.</title>
        <authorList>
            <person name="Sawada H."/>
            <person name="Fujikawa T."/>
            <person name="Satou M."/>
        </authorList>
    </citation>
    <scope>NUCLEOTIDE SEQUENCE</scope>
    <source>
        <strain evidence="3">0166_1</strain>
    </source>
</reference>
<proteinExistence type="inferred from homology"/>
<evidence type="ECO:0000256" key="1">
    <source>
        <dbReference type="ARBA" id="ARBA00006484"/>
    </source>
</evidence>
<dbReference type="Proteomes" id="UP001162834">
    <property type="component" value="Chromosome"/>
</dbReference>
<dbReference type="InterPro" id="IPR036291">
    <property type="entry name" value="NAD(P)-bd_dom_sf"/>
</dbReference>
<sequence>MTQAEDASRGARRFAGKTAFVTGAGSGIGRVTARRLASEGASVAFLTRSEDRCADCEAELEALGGGVLGMVGDVARAEDVERSVQRAVAEFGGIDIAVANAGVPSDPRTIVDTTIEDWDRTIAVNLSGVFYTVKHAIGSMLERGGGAIVIVGSDVSVIGCQSLLAYTASKHGLVGLTRSLALDHGPEGVRTNIVCPTSVSTEMMSNLAEAEPEIAQAWIDSVPQGRMATPEEVAAAICHLASDEASFTNGLIYTVDGGVTAGNFSKPQ</sequence>
<evidence type="ECO:0000313" key="3">
    <source>
        <dbReference type="EMBL" id="UGS34371.1"/>
    </source>
</evidence>
<dbReference type="PANTHER" id="PTHR24321:SF8">
    <property type="entry name" value="ESTRADIOL 17-BETA-DEHYDROGENASE 8-RELATED"/>
    <property type="match status" value="1"/>
</dbReference>
<protein>
    <submittedName>
        <fullName evidence="3">3-beta-hydroxycholanate 3-dehydrogenase (NAD(+)) 2</fullName>
        <ecNumber evidence="3">1.1.1.391</ecNumber>
    </submittedName>
</protein>
<evidence type="ECO:0000313" key="4">
    <source>
        <dbReference type="Proteomes" id="UP001162834"/>
    </source>
</evidence>
<dbReference type="RefSeq" id="WP_259314050.1">
    <property type="nucleotide sequence ID" value="NZ_CP087164.1"/>
</dbReference>
<gene>
    <name evidence="3" type="ORF">DSM104329_00749</name>
</gene>
<dbReference type="EC" id="1.1.1.391" evidence="3"/>
<keyword evidence="4" id="KW-1185">Reference proteome</keyword>
<organism evidence="3 4">
    <name type="scientific">Capillimicrobium parvum</name>
    <dbReference type="NCBI Taxonomy" id="2884022"/>
    <lineage>
        <taxon>Bacteria</taxon>
        <taxon>Bacillati</taxon>
        <taxon>Actinomycetota</taxon>
        <taxon>Thermoleophilia</taxon>
        <taxon>Solirubrobacterales</taxon>
        <taxon>Capillimicrobiaceae</taxon>
        <taxon>Capillimicrobium</taxon>
    </lineage>
</organism>
<dbReference type="AlphaFoldDB" id="A0A9E6XV72"/>
<dbReference type="KEGG" id="sbae:DSM104329_00749"/>
<evidence type="ECO:0000256" key="2">
    <source>
        <dbReference type="ARBA" id="ARBA00023002"/>
    </source>
</evidence>
<dbReference type="PROSITE" id="PS00061">
    <property type="entry name" value="ADH_SHORT"/>
    <property type="match status" value="1"/>
</dbReference>
<dbReference type="Pfam" id="PF13561">
    <property type="entry name" value="adh_short_C2"/>
    <property type="match status" value="1"/>
</dbReference>
<dbReference type="FunFam" id="3.40.50.720:FF:000084">
    <property type="entry name" value="Short-chain dehydrogenase reductase"/>
    <property type="match status" value="1"/>
</dbReference>
<dbReference type="InterPro" id="IPR002347">
    <property type="entry name" value="SDR_fam"/>
</dbReference>
<dbReference type="CDD" id="cd05233">
    <property type="entry name" value="SDR_c"/>
    <property type="match status" value="1"/>
</dbReference>
<accession>A0A9E6XV72</accession>